<sequence length="193" mass="20715">MHAAAAGRDGFDLLNHVHPFNHFSEHAVTPALEAFVTEVQEVVVGHVDKELGGRRVWCLGTRHCQSAFGVFQAVAGFVTDLIFGVFLLHAWLKTTALDHKTVDHTVKDGVVVKAFAAVFKEVFYGSRGLIVKSFDDDIAMISLESNHFLILSGLQYLTVGAGSADKSPPLAADGFYITNCDSSSAMLHNGAGG</sequence>
<organism evidence="1 2">
    <name type="scientific">Erwinia tasmaniensis (strain DSM 17950 / CFBP 7177 / CIP 109463 / NCPPB 4357 / Et1/99)</name>
    <dbReference type="NCBI Taxonomy" id="465817"/>
    <lineage>
        <taxon>Bacteria</taxon>
        <taxon>Pseudomonadati</taxon>
        <taxon>Pseudomonadota</taxon>
        <taxon>Gammaproteobacteria</taxon>
        <taxon>Enterobacterales</taxon>
        <taxon>Erwiniaceae</taxon>
        <taxon>Erwinia</taxon>
    </lineage>
</organism>
<evidence type="ECO:0000313" key="1">
    <source>
        <dbReference type="EMBL" id="CAO97485.1"/>
    </source>
</evidence>
<dbReference type="Proteomes" id="UP000001726">
    <property type="component" value="Chromosome"/>
</dbReference>
<reference evidence="1 2" key="1">
    <citation type="journal article" date="2008" name="Environ. Microbiol.">
        <title>The genome of Erwinia tasmaniensis strain Et1/99, a non-pathogenic bacterium in the genus Erwinia.</title>
        <authorList>
            <person name="Kube M."/>
            <person name="Migdoll A.M."/>
            <person name="Mueller I."/>
            <person name="Kuhl H."/>
            <person name="Beck A."/>
            <person name="Reinhardt R."/>
            <person name="Geider K."/>
        </authorList>
    </citation>
    <scope>NUCLEOTIDE SEQUENCE [LARGE SCALE GENOMIC DNA]</scope>
    <source>
        <strain evidence="2">DSM 17950 / CFBP 7177 / CIP 109463 / NCPPB 4357 / Et1/99</strain>
    </source>
</reference>
<dbReference type="HOGENOM" id="CLU_105801_0_0_6"/>
<accession>B2VBD6</accession>
<protein>
    <submittedName>
        <fullName evidence="1">Uncharacterized protein</fullName>
    </submittedName>
</protein>
<gene>
    <name evidence="1" type="ordered locus">ETA_24390</name>
</gene>
<keyword evidence="2" id="KW-1185">Reference proteome</keyword>
<name>B2VBD6_ERWT9</name>
<dbReference type="EMBL" id="CU468135">
    <property type="protein sequence ID" value="CAO97485.1"/>
    <property type="molecule type" value="Genomic_DNA"/>
</dbReference>
<evidence type="ECO:0000313" key="2">
    <source>
        <dbReference type="Proteomes" id="UP000001726"/>
    </source>
</evidence>
<dbReference type="KEGG" id="eta:ETA_24390"/>
<dbReference type="eggNOG" id="ENOG5033MWA">
    <property type="taxonomic scope" value="Bacteria"/>
</dbReference>
<proteinExistence type="predicted"/>
<dbReference type="AlphaFoldDB" id="B2VBD6"/>